<dbReference type="PROSITE" id="PS50949">
    <property type="entry name" value="HTH_GNTR"/>
    <property type="match status" value="1"/>
</dbReference>
<comment type="similarity">
    <text evidence="1">In the C-terminal section; belongs to the class-I pyridoxal-phosphate-dependent aminotransferase family.</text>
</comment>
<keyword evidence="8" id="KW-0032">Aminotransferase</keyword>
<keyword evidence="9" id="KW-1185">Reference proteome</keyword>
<dbReference type="Proteomes" id="UP000446658">
    <property type="component" value="Unassembled WGS sequence"/>
</dbReference>
<dbReference type="Gene3D" id="3.40.640.10">
    <property type="entry name" value="Type I PLP-dependent aspartate aminotransferase-like (Major domain)"/>
    <property type="match status" value="1"/>
</dbReference>
<organism evidence="8 9">
    <name type="scientific">Paludibacterium denitrificans</name>
    <dbReference type="NCBI Taxonomy" id="2675226"/>
    <lineage>
        <taxon>Bacteria</taxon>
        <taxon>Pseudomonadati</taxon>
        <taxon>Pseudomonadota</taxon>
        <taxon>Betaproteobacteria</taxon>
        <taxon>Neisseriales</taxon>
        <taxon>Chromobacteriaceae</taxon>
        <taxon>Paludibacterium</taxon>
    </lineage>
</organism>
<dbReference type="GO" id="GO:0003677">
    <property type="term" value="F:DNA binding"/>
    <property type="evidence" value="ECO:0007669"/>
    <property type="project" value="UniProtKB-KW"/>
</dbReference>
<gene>
    <name evidence="8" type="ORF">GKE73_17965</name>
</gene>
<evidence type="ECO:0000256" key="6">
    <source>
        <dbReference type="ARBA" id="ARBA00023163"/>
    </source>
</evidence>
<dbReference type="SUPFAM" id="SSF46785">
    <property type="entry name" value="Winged helix' DNA-binding domain"/>
    <property type="match status" value="1"/>
</dbReference>
<keyword evidence="3" id="KW-0663">Pyridoxal phosphate</keyword>
<dbReference type="InterPro" id="IPR051446">
    <property type="entry name" value="HTH_trans_reg/aminotransferase"/>
</dbReference>
<dbReference type="InterPro" id="IPR015424">
    <property type="entry name" value="PyrdxlP-dep_Trfase"/>
</dbReference>
<dbReference type="InterPro" id="IPR036390">
    <property type="entry name" value="WH_DNA-bd_sf"/>
</dbReference>
<evidence type="ECO:0000313" key="8">
    <source>
        <dbReference type="EMBL" id="MTD34236.1"/>
    </source>
</evidence>
<evidence type="ECO:0000259" key="7">
    <source>
        <dbReference type="PROSITE" id="PS50949"/>
    </source>
</evidence>
<evidence type="ECO:0000256" key="4">
    <source>
        <dbReference type="ARBA" id="ARBA00023015"/>
    </source>
</evidence>
<keyword evidence="4" id="KW-0805">Transcription regulation</keyword>
<dbReference type="CDD" id="cd07377">
    <property type="entry name" value="WHTH_GntR"/>
    <property type="match status" value="1"/>
</dbReference>
<keyword evidence="6" id="KW-0804">Transcription</keyword>
<comment type="caution">
    <text evidence="8">The sequence shown here is derived from an EMBL/GenBank/DDBJ whole genome shotgun (WGS) entry which is preliminary data.</text>
</comment>
<protein>
    <recommendedName>
        <fullName evidence="2">Putative 8-amino-7-oxononanoate synthase</fullName>
    </recommendedName>
</protein>
<dbReference type="Pfam" id="PF00392">
    <property type="entry name" value="GntR"/>
    <property type="match status" value="1"/>
</dbReference>
<evidence type="ECO:0000256" key="3">
    <source>
        <dbReference type="ARBA" id="ARBA00022898"/>
    </source>
</evidence>
<evidence type="ECO:0000256" key="5">
    <source>
        <dbReference type="ARBA" id="ARBA00023125"/>
    </source>
</evidence>
<dbReference type="InterPro" id="IPR015421">
    <property type="entry name" value="PyrdxlP-dep_Trfase_major"/>
</dbReference>
<evidence type="ECO:0000256" key="1">
    <source>
        <dbReference type="ARBA" id="ARBA00005384"/>
    </source>
</evidence>
<keyword evidence="8" id="KW-0808">Transferase</keyword>
<dbReference type="PANTHER" id="PTHR46577">
    <property type="entry name" value="HTH-TYPE TRANSCRIPTIONAL REGULATORY PROTEIN GABR"/>
    <property type="match status" value="1"/>
</dbReference>
<dbReference type="InterPro" id="IPR036388">
    <property type="entry name" value="WH-like_DNA-bd_sf"/>
</dbReference>
<accession>A0A844GCG0</accession>
<name>A0A844GCG0_9NEIS</name>
<evidence type="ECO:0000313" key="9">
    <source>
        <dbReference type="Proteomes" id="UP000446658"/>
    </source>
</evidence>
<dbReference type="InterPro" id="IPR000524">
    <property type="entry name" value="Tscrpt_reg_HTH_GntR"/>
</dbReference>
<reference evidence="8 9" key="1">
    <citation type="submission" date="2019-11" db="EMBL/GenBank/DDBJ databases">
        <title>Draft genome sequence of Paludibacterium sp. dN18-1.</title>
        <authorList>
            <person name="Im W.-T."/>
        </authorList>
    </citation>
    <scope>NUCLEOTIDE SEQUENCE [LARGE SCALE GENOMIC DNA]</scope>
    <source>
        <strain evidence="9">dN 18-1</strain>
    </source>
</reference>
<dbReference type="GO" id="GO:0030170">
    <property type="term" value="F:pyridoxal phosphate binding"/>
    <property type="evidence" value="ECO:0007669"/>
    <property type="project" value="InterPro"/>
</dbReference>
<dbReference type="GO" id="GO:0008483">
    <property type="term" value="F:transaminase activity"/>
    <property type="evidence" value="ECO:0007669"/>
    <property type="project" value="UniProtKB-KW"/>
</dbReference>
<dbReference type="GO" id="GO:0003700">
    <property type="term" value="F:DNA-binding transcription factor activity"/>
    <property type="evidence" value="ECO:0007669"/>
    <property type="project" value="InterPro"/>
</dbReference>
<dbReference type="InterPro" id="IPR004839">
    <property type="entry name" value="Aminotransferase_I/II_large"/>
</dbReference>
<dbReference type="EMBL" id="WLYX01000002">
    <property type="protein sequence ID" value="MTD34236.1"/>
    <property type="molecule type" value="Genomic_DNA"/>
</dbReference>
<dbReference type="SUPFAM" id="SSF53383">
    <property type="entry name" value="PLP-dependent transferases"/>
    <property type="match status" value="1"/>
</dbReference>
<dbReference type="Gene3D" id="1.10.10.10">
    <property type="entry name" value="Winged helix-like DNA-binding domain superfamily/Winged helix DNA-binding domain"/>
    <property type="match status" value="1"/>
</dbReference>
<evidence type="ECO:0000256" key="2">
    <source>
        <dbReference type="ARBA" id="ARBA00021531"/>
    </source>
</evidence>
<feature type="domain" description="HTH gntR-type" evidence="7">
    <location>
        <begin position="17"/>
        <end position="85"/>
    </location>
</feature>
<dbReference type="CDD" id="cd00609">
    <property type="entry name" value="AAT_like"/>
    <property type="match status" value="1"/>
</dbReference>
<keyword evidence="5" id="KW-0238">DNA-binding</keyword>
<proteinExistence type="inferred from homology"/>
<dbReference type="SMART" id="SM00345">
    <property type="entry name" value="HTH_GNTR"/>
    <property type="match status" value="1"/>
</dbReference>
<dbReference type="AlphaFoldDB" id="A0A844GCG0"/>
<sequence length="506" mass="56328">MLRPWSLKLPLQQGSELPLHLQITQAVVADIRAARLRPGDALPSSRVLAADLSINRKTVVLAYDELQAQGWIEQQPRRGAFVSARLPTFTLQASEPIIPAELPLRRVSPTLTDYFGETRKRETGKLVFSDGIPDTRLIPYDVLARAYRHAMVTLVRHNQLGYGDPAGTPELRTAIANMLRMERGLNVRPEQVCVVRGSQMGIYLAARLLVDRDSCAVFESLSYPPAREAFRSCGATVLNVAQDENGLLPDALEDLCRTHTVRIVYVTPHHQFPTTVMLPADRRMRLLALAEQYGFAIVEDDYDHEFHYLHSPVPPLASLDRNGRVLHIGSLSKVLAPGLRLGYLVAAERVIERCAAEIMLIDRQGNQLTELAVGELMSSGELHRHIRRTLKVYQARRDFVATCITERLAGWGQFDLPAGGIALWLRFVSQVDMPRLVADCAKQGLQITDGQIFSQETTPVRAIRLGFGHLTEAELDAGIRCLAAALKQQVAGAINIDRSNFPDRPR</sequence>
<dbReference type="PANTHER" id="PTHR46577:SF1">
    <property type="entry name" value="HTH-TYPE TRANSCRIPTIONAL REGULATORY PROTEIN GABR"/>
    <property type="match status" value="1"/>
</dbReference>
<dbReference type="Pfam" id="PF00155">
    <property type="entry name" value="Aminotran_1_2"/>
    <property type="match status" value="1"/>
</dbReference>